<dbReference type="SUPFAM" id="SSF90123">
    <property type="entry name" value="ABC transporter transmembrane region"/>
    <property type="match status" value="1"/>
</dbReference>
<comment type="caution">
    <text evidence="11">The sequence shown here is derived from an EMBL/GenBank/DDBJ whole genome shotgun (WGS) entry which is preliminary data.</text>
</comment>
<dbReference type="InterPro" id="IPR027417">
    <property type="entry name" value="P-loop_NTPase"/>
</dbReference>
<keyword evidence="6 8" id="KW-1133">Transmembrane helix</keyword>
<dbReference type="PROSITE" id="PS50893">
    <property type="entry name" value="ABC_TRANSPORTER_2"/>
    <property type="match status" value="1"/>
</dbReference>
<evidence type="ECO:0000313" key="12">
    <source>
        <dbReference type="Proteomes" id="UP001500279"/>
    </source>
</evidence>
<feature type="transmembrane region" description="Helical" evidence="8">
    <location>
        <begin position="242"/>
        <end position="264"/>
    </location>
</feature>
<protein>
    <submittedName>
        <fullName evidence="11">Amino acid ABC transporter ATP-binding/permease protein</fullName>
    </submittedName>
</protein>
<dbReference type="PROSITE" id="PS50929">
    <property type="entry name" value="ABC_TM1F"/>
    <property type="match status" value="1"/>
</dbReference>
<feature type="transmembrane region" description="Helical" evidence="8">
    <location>
        <begin position="39"/>
        <end position="62"/>
    </location>
</feature>
<keyword evidence="5 11" id="KW-0067">ATP-binding</keyword>
<evidence type="ECO:0000313" key="11">
    <source>
        <dbReference type="EMBL" id="GAA0746452.1"/>
    </source>
</evidence>
<dbReference type="PROSITE" id="PS51257">
    <property type="entry name" value="PROKAR_LIPOPROTEIN"/>
    <property type="match status" value="1"/>
</dbReference>
<evidence type="ECO:0000259" key="10">
    <source>
        <dbReference type="PROSITE" id="PS50929"/>
    </source>
</evidence>
<dbReference type="InterPro" id="IPR036640">
    <property type="entry name" value="ABC1_TM_sf"/>
</dbReference>
<keyword evidence="3 8" id="KW-0812">Transmembrane</keyword>
<keyword evidence="2" id="KW-1003">Cell membrane</keyword>
<dbReference type="PANTHER" id="PTHR24221">
    <property type="entry name" value="ATP-BINDING CASSETTE SUB-FAMILY B"/>
    <property type="match status" value="1"/>
</dbReference>
<feature type="transmembrane region" description="Helical" evidence="8">
    <location>
        <begin position="12"/>
        <end position="33"/>
    </location>
</feature>
<dbReference type="Gene3D" id="3.40.50.300">
    <property type="entry name" value="P-loop containing nucleotide triphosphate hydrolases"/>
    <property type="match status" value="1"/>
</dbReference>
<organism evidence="11 12">
    <name type="scientific">Ideonella azotifigens</name>
    <dbReference type="NCBI Taxonomy" id="513160"/>
    <lineage>
        <taxon>Bacteria</taxon>
        <taxon>Pseudomonadati</taxon>
        <taxon>Pseudomonadota</taxon>
        <taxon>Betaproteobacteria</taxon>
        <taxon>Burkholderiales</taxon>
        <taxon>Sphaerotilaceae</taxon>
        <taxon>Ideonella</taxon>
    </lineage>
</organism>
<evidence type="ECO:0000256" key="8">
    <source>
        <dbReference type="SAM" id="Phobius"/>
    </source>
</evidence>
<feature type="domain" description="ABC transmembrane type-1" evidence="10">
    <location>
        <begin position="18"/>
        <end position="198"/>
    </location>
</feature>
<feature type="domain" description="ABC transporter" evidence="9">
    <location>
        <begin position="321"/>
        <end position="549"/>
    </location>
</feature>
<evidence type="ECO:0000256" key="3">
    <source>
        <dbReference type="ARBA" id="ARBA00022692"/>
    </source>
</evidence>
<dbReference type="SMART" id="SM00382">
    <property type="entry name" value="AAA"/>
    <property type="match status" value="1"/>
</dbReference>
<dbReference type="InterPro" id="IPR003593">
    <property type="entry name" value="AAA+_ATPase"/>
</dbReference>
<comment type="subcellular location">
    <subcellularLocation>
        <location evidence="1">Cell membrane</location>
        <topology evidence="1">Multi-pass membrane protein</topology>
    </subcellularLocation>
</comment>
<dbReference type="Proteomes" id="UP001500279">
    <property type="component" value="Unassembled WGS sequence"/>
</dbReference>
<dbReference type="GO" id="GO:0005524">
    <property type="term" value="F:ATP binding"/>
    <property type="evidence" value="ECO:0007669"/>
    <property type="project" value="UniProtKB-KW"/>
</dbReference>
<dbReference type="PANTHER" id="PTHR24221:SF590">
    <property type="entry name" value="COMPONENT LINKED WITH THE ASSEMBLY OF CYTOCHROME' TRANSPORT TRANSMEMBRANE ATP-BINDING PROTEIN ABC TRANSPORTER CYDD-RELATED"/>
    <property type="match status" value="1"/>
</dbReference>
<proteinExistence type="predicted"/>
<feature type="transmembrane region" description="Helical" evidence="8">
    <location>
        <begin position="140"/>
        <end position="157"/>
    </location>
</feature>
<keyword evidence="4" id="KW-0547">Nucleotide-binding</keyword>
<gene>
    <name evidence="11" type="ORF">GCM10009107_13970</name>
</gene>
<evidence type="ECO:0000256" key="5">
    <source>
        <dbReference type="ARBA" id="ARBA00022840"/>
    </source>
</evidence>
<evidence type="ECO:0000256" key="7">
    <source>
        <dbReference type="ARBA" id="ARBA00023136"/>
    </source>
</evidence>
<dbReference type="Pfam" id="PF00005">
    <property type="entry name" value="ABC_tran"/>
    <property type="match status" value="1"/>
</dbReference>
<evidence type="ECO:0000256" key="6">
    <source>
        <dbReference type="ARBA" id="ARBA00022989"/>
    </source>
</evidence>
<dbReference type="SUPFAM" id="SSF52540">
    <property type="entry name" value="P-loop containing nucleoside triphosphate hydrolases"/>
    <property type="match status" value="1"/>
</dbReference>
<dbReference type="EMBL" id="BAAAEW010000006">
    <property type="protein sequence ID" value="GAA0746452.1"/>
    <property type="molecule type" value="Genomic_DNA"/>
</dbReference>
<keyword evidence="7 8" id="KW-0472">Membrane</keyword>
<reference evidence="11 12" key="1">
    <citation type="journal article" date="2019" name="Int. J. Syst. Evol. Microbiol.">
        <title>The Global Catalogue of Microorganisms (GCM) 10K type strain sequencing project: providing services to taxonomists for standard genome sequencing and annotation.</title>
        <authorList>
            <consortium name="The Broad Institute Genomics Platform"/>
            <consortium name="The Broad Institute Genome Sequencing Center for Infectious Disease"/>
            <person name="Wu L."/>
            <person name="Ma J."/>
        </authorList>
    </citation>
    <scope>NUCLEOTIDE SEQUENCE [LARGE SCALE GENOMIC DNA]</scope>
    <source>
        <strain evidence="11 12">JCM 15503</strain>
    </source>
</reference>
<dbReference type="InterPro" id="IPR011527">
    <property type="entry name" value="ABC1_TM_dom"/>
</dbReference>
<sequence>MRQLLATERRRHSGLFQAAAACAALLGLASVALLGVSGWFITAAAAAGVSGLAMAQAFNYLLPSAAIRLLAIARTGARYGERLCSHEAALRSLARVRPAIFGALCAAPAERSLAVSTGEAVTAMVQDVEAIEAQQVRRSVPWTAAAGVLTGLALLAFGGWPPLVATLGCGALLVLAGGFGARRVRSAAQASRAAMGALKDELAWLSAHDAELHCHDLAAWAGQRVVTQDQALAKAQRRQLRLMAGLDAVLALASGFTAALAFALARGAGAPVAALCALAAVMTVESLAPLLRHALQQASAHEAERRLDALLGSAQALPSPAPADSTPASTAAALHLPALSASPLQPGEHVALLGPSGCGKSTLLETLLGLRPAVRGTAELAGHDLADLPVSTLRAQFAWLPQDAALLAGSVRDNLTLGCGQASDEQLWAALQDAGLDRRIRALPGGLDGWLGEDGAGLSGGERRRLALARACLVPAPWLLLDEPTEGLDAATEAAVVAGLRRRLSLTGQGLLLVSHRPAPLALCNRQLMLGRLQDSANGLEQAGFEAVY</sequence>
<dbReference type="Gene3D" id="1.20.1560.10">
    <property type="entry name" value="ABC transporter type 1, transmembrane domain"/>
    <property type="match status" value="1"/>
</dbReference>
<feature type="transmembrane region" description="Helical" evidence="8">
    <location>
        <begin position="163"/>
        <end position="181"/>
    </location>
</feature>
<evidence type="ECO:0000256" key="1">
    <source>
        <dbReference type="ARBA" id="ARBA00004651"/>
    </source>
</evidence>
<evidence type="ECO:0000256" key="2">
    <source>
        <dbReference type="ARBA" id="ARBA00022475"/>
    </source>
</evidence>
<evidence type="ECO:0000256" key="4">
    <source>
        <dbReference type="ARBA" id="ARBA00022741"/>
    </source>
</evidence>
<keyword evidence="12" id="KW-1185">Reference proteome</keyword>
<name>A0ABN1JTJ9_9BURK</name>
<dbReference type="InterPro" id="IPR039421">
    <property type="entry name" value="Type_1_exporter"/>
</dbReference>
<accession>A0ABN1JTJ9</accession>
<dbReference type="InterPro" id="IPR003439">
    <property type="entry name" value="ABC_transporter-like_ATP-bd"/>
</dbReference>
<evidence type="ECO:0000259" key="9">
    <source>
        <dbReference type="PROSITE" id="PS50893"/>
    </source>
</evidence>